<protein>
    <recommendedName>
        <fullName evidence="3">MazG nucleotide pyrophosphohydrolase</fullName>
    </recommendedName>
</protein>
<dbReference type="RefSeq" id="WP_007938284.1">
    <property type="nucleotide sequence ID" value="NZ_AKVJ01000076.1"/>
</dbReference>
<accession>I8R9X8</accession>
<organism evidence="1 2">
    <name type="scientific">Pelosinus fermentans B4</name>
    <dbReference type="NCBI Taxonomy" id="1149862"/>
    <lineage>
        <taxon>Bacteria</taxon>
        <taxon>Bacillati</taxon>
        <taxon>Bacillota</taxon>
        <taxon>Negativicutes</taxon>
        <taxon>Selenomonadales</taxon>
        <taxon>Sporomusaceae</taxon>
        <taxon>Pelosinus</taxon>
    </lineage>
</organism>
<evidence type="ECO:0008006" key="3">
    <source>
        <dbReference type="Google" id="ProtNLM"/>
    </source>
</evidence>
<name>I8R9X8_9FIRM</name>
<reference evidence="1 2" key="1">
    <citation type="journal article" date="2012" name="J. Bacteriol.">
        <title>Draft Genome Sequences for Two Metal-Reducing Pelosinus fermentans Strains Isolated from a Cr(VI)-Contaminated Site and for Type Strain R7.</title>
        <authorList>
            <person name="Brown S.D."/>
            <person name="Podar M."/>
            <person name="Klingeman D.M."/>
            <person name="Johnson C.M."/>
            <person name="Yang Z.K."/>
            <person name="Utturkar S.M."/>
            <person name="Land M.L."/>
            <person name="Mosher J.J."/>
            <person name="Hurt R.A.Jr."/>
            <person name="Phelps T.J."/>
            <person name="Palumbo A.V."/>
            <person name="Arkin A.P."/>
            <person name="Hazen T.C."/>
            <person name="Elias D.A."/>
        </authorList>
    </citation>
    <scope>NUCLEOTIDE SEQUENCE [LARGE SCALE GENOMIC DNA]</scope>
    <source>
        <strain evidence="1 2">B4</strain>
    </source>
</reference>
<comment type="caution">
    <text evidence="1">The sequence shown here is derived from an EMBL/GenBank/DDBJ whole genome shotgun (WGS) entry which is preliminary data.</text>
</comment>
<sequence length="140" mass="15768">MSTKLLESSAIDFTAASERAVRVRSLYQQLEESNHNGVWTTEEDMLAFATDIGALGRLVMAAEGRWVYNGEVQPDLRSKLAECLWWILVLSDRLGVDITEAFTSFIDRLDNDLTKSVAATSIQEVAKTNDYPHRPSFRNL</sequence>
<evidence type="ECO:0000313" key="2">
    <source>
        <dbReference type="Proteomes" id="UP000004324"/>
    </source>
</evidence>
<keyword evidence="2" id="KW-1185">Reference proteome</keyword>
<proteinExistence type="predicted"/>
<dbReference type="Gene3D" id="1.10.287.1080">
    <property type="entry name" value="MazG-like"/>
    <property type="match status" value="1"/>
</dbReference>
<dbReference type="Proteomes" id="UP000004324">
    <property type="component" value="Unassembled WGS sequence"/>
</dbReference>
<evidence type="ECO:0000313" key="1">
    <source>
        <dbReference type="EMBL" id="EIW15638.1"/>
    </source>
</evidence>
<dbReference type="OrthoDB" id="196226at2"/>
<dbReference type="AlphaFoldDB" id="I8R9X8"/>
<gene>
    <name evidence="1" type="ORF">FB4_1327</name>
</gene>
<dbReference type="CDD" id="cd11543">
    <property type="entry name" value="NTP-PPase_u6"/>
    <property type="match status" value="1"/>
</dbReference>
<dbReference type="PATRIC" id="fig|1149862.3.peg.4356"/>
<dbReference type="EMBL" id="AKVJ01000076">
    <property type="protein sequence ID" value="EIW15638.1"/>
    <property type="molecule type" value="Genomic_DNA"/>
</dbReference>